<proteinExistence type="predicted"/>
<evidence type="ECO:0000313" key="3">
    <source>
        <dbReference type="Proteomes" id="UP000602647"/>
    </source>
</evidence>
<dbReference type="InterPro" id="IPR017195">
    <property type="entry name" value="ABC_thiamin-permease_prd"/>
</dbReference>
<dbReference type="EMBL" id="JACRYT010000008">
    <property type="protein sequence ID" value="MBC6679957.1"/>
    <property type="molecule type" value="Genomic_DNA"/>
</dbReference>
<keyword evidence="3" id="KW-1185">Reference proteome</keyword>
<accession>A0A923NKW9</accession>
<evidence type="ECO:0000313" key="2">
    <source>
        <dbReference type="EMBL" id="MBC6679957.1"/>
    </source>
</evidence>
<dbReference type="RefSeq" id="WP_187303061.1">
    <property type="nucleotide sequence ID" value="NZ_CBCTON010000005.1"/>
</dbReference>
<protein>
    <submittedName>
        <fullName evidence="2">ECF transporter S component</fullName>
    </submittedName>
</protein>
<comment type="caution">
    <text evidence="2">The sequence shown here is derived from an EMBL/GenBank/DDBJ whole genome shotgun (WGS) entry which is preliminary data.</text>
</comment>
<name>A0A923NKW9_9FIRM</name>
<feature type="transmembrane region" description="Helical" evidence="1">
    <location>
        <begin position="95"/>
        <end position="113"/>
    </location>
</feature>
<reference evidence="2" key="1">
    <citation type="submission" date="2020-08" db="EMBL/GenBank/DDBJ databases">
        <title>Genome public.</title>
        <authorList>
            <person name="Liu C."/>
            <person name="Sun Q."/>
        </authorList>
    </citation>
    <scope>NUCLEOTIDE SEQUENCE</scope>
    <source>
        <strain evidence="2">BX12</strain>
    </source>
</reference>
<dbReference type="Proteomes" id="UP000602647">
    <property type="component" value="Unassembled WGS sequence"/>
</dbReference>
<feature type="transmembrane region" description="Helical" evidence="1">
    <location>
        <begin position="36"/>
        <end position="59"/>
    </location>
</feature>
<organism evidence="2 3">
    <name type="scientific">Zhenpiania hominis</name>
    <dbReference type="NCBI Taxonomy" id="2763644"/>
    <lineage>
        <taxon>Bacteria</taxon>
        <taxon>Bacillati</taxon>
        <taxon>Bacillota</taxon>
        <taxon>Clostridia</taxon>
        <taxon>Peptostreptococcales</taxon>
        <taxon>Anaerovoracaceae</taxon>
        <taxon>Zhenpiania</taxon>
    </lineage>
</organism>
<keyword evidence="1" id="KW-0812">Transmembrane</keyword>
<dbReference type="AlphaFoldDB" id="A0A923NKW9"/>
<feature type="transmembrane region" description="Helical" evidence="1">
    <location>
        <begin position="71"/>
        <end position="89"/>
    </location>
</feature>
<feature type="transmembrane region" description="Helical" evidence="1">
    <location>
        <begin position="12"/>
        <end position="30"/>
    </location>
</feature>
<gene>
    <name evidence="2" type="ORF">H9L42_08955</name>
</gene>
<dbReference type="Pfam" id="PF09819">
    <property type="entry name" value="ABC_cobalt"/>
    <property type="match status" value="1"/>
</dbReference>
<feature type="transmembrane region" description="Helical" evidence="1">
    <location>
        <begin position="120"/>
        <end position="141"/>
    </location>
</feature>
<keyword evidence="1" id="KW-0472">Membrane</keyword>
<feature type="transmembrane region" description="Helical" evidence="1">
    <location>
        <begin position="147"/>
        <end position="168"/>
    </location>
</feature>
<evidence type="ECO:0000256" key="1">
    <source>
        <dbReference type="SAM" id="Phobius"/>
    </source>
</evidence>
<keyword evidence="1" id="KW-1133">Transmembrane helix</keyword>
<sequence>MSKILQRFRIYDFVIIAIMAALGIAIKPVLVPLAHIISGPLMIPSGAFAGGLYMMWLVVGYGITGKPGTSTLIALIQAFLVMFTGVVGSHGVMSLFTYLSPGIVMDLLLLLIGHRVCCRGCAVIAGAAANVTGTACVNIVFFQAPGAYLLLILSIAVLSGGIGGLLAWELLKVLRKYNLTGKREGGVLPAGIREKEQQ</sequence>